<proteinExistence type="predicted"/>
<protein>
    <submittedName>
        <fullName evidence="1">Uncharacterized protein</fullName>
    </submittedName>
</protein>
<sequence>MTRTELAALFAAYVTAEDRQRDAAAARFGSLTPSSSTRAEFRASTRAALAAHAAMNDAIRALDIPA</sequence>
<reference evidence="1 2" key="1">
    <citation type="submission" date="2018-09" db="EMBL/GenBank/DDBJ databases">
        <title>Novel species of Cryobacterium.</title>
        <authorList>
            <person name="Liu Q."/>
            <person name="Xin Y.-H."/>
        </authorList>
    </citation>
    <scope>NUCLEOTIDE SEQUENCE [LARGE SCALE GENOMIC DNA]</scope>
    <source>
        <strain evidence="1 2">Hh39</strain>
    </source>
</reference>
<dbReference type="Proteomes" id="UP000272015">
    <property type="component" value="Unassembled WGS sequence"/>
</dbReference>
<organism evidence="1 2">
    <name type="scientific">Cryobacterium melibiosiphilum</name>
    <dbReference type="NCBI Taxonomy" id="995039"/>
    <lineage>
        <taxon>Bacteria</taxon>
        <taxon>Bacillati</taxon>
        <taxon>Actinomycetota</taxon>
        <taxon>Actinomycetes</taxon>
        <taxon>Micrococcales</taxon>
        <taxon>Microbacteriaceae</taxon>
        <taxon>Cryobacterium</taxon>
    </lineage>
</organism>
<name>A0A3A5MGX7_9MICO</name>
<dbReference type="EMBL" id="QZVS01000085">
    <property type="protein sequence ID" value="RJT88111.1"/>
    <property type="molecule type" value="Genomic_DNA"/>
</dbReference>
<evidence type="ECO:0000313" key="1">
    <source>
        <dbReference type="EMBL" id="RJT88111.1"/>
    </source>
</evidence>
<comment type="caution">
    <text evidence="1">The sequence shown here is derived from an EMBL/GenBank/DDBJ whole genome shotgun (WGS) entry which is preliminary data.</text>
</comment>
<dbReference type="RefSeq" id="WP_119974919.1">
    <property type="nucleotide sequence ID" value="NZ_JBHSQA010000012.1"/>
</dbReference>
<keyword evidence="2" id="KW-1185">Reference proteome</keyword>
<gene>
    <name evidence="1" type="ORF">D6T64_12030</name>
</gene>
<dbReference type="AlphaFoldDB" id="A0A3A5MGX7"/>
<accession>A0A3A5MGX7</accession>
<evidence type="ECO:0000313" key="2">
    <source>
        <dbReference type="Proteomes" id="UP000272015"/>
    </source>
</evidence>